<evidence type="ECO:0000259" key="1">
    <source>
        <dbReference type="PROSITE" id="PS51704"/>
    </source>
</evidence>
<protein>
    <recommendedName>
        <fullName evidence="1">GP-PDE domain-containing protein</fullName>
    </recommendedName>
</protein>
<accession>A0A1F6CA24</accession>
<dbReference type="SUPFAM" id="SSF51695">
    <property type="entry name" value="PLC-like phosphodiesterases"/>
    <property type="match status" value="1"/>
</dbReference>
<sequence length="266" mass="29457">MPMKIFNIAHRGWSARYPENTLPAFRGAVEAGADLIELDVQCTRDGHAVVLHDTTVDRTTDGSGRVCDFSLQEVKRLDCGGWFSPVFRGERVPTLGETIEALKDAPVKFCVEVKGRDAEGTQQTVARTIQVVQEYNVLERCILTSFLPEALTLARRLEPLIPTALDPDEETRFAAWDLCAQVLRIGGNILSLRHDWLTQALVDEVHAHGIPVWTWTVNEPEAMRRAVAFGVDGIMTDDPAGLREILSSGQATEGLHRADRTSCRPS</sequence>
<name>A0A1F6CA24_HANXR</name>
<dbReference type="AlphaFoldDB" id="A0A1F6CA24"/>
<evidence type="ECO:0000313" key="2">
    <source>
        <dbReference type="EMBL" id="OGG45872.1"/>
    </source>
</evidence>
<evidence type="ECO:0000313" key="3">
    <source>
        <dbReference type="Proteomes" id="UP000178606"/>
    </source>
</evidence>
<organism evidence="2 3">
    <name type="scientific">Handelsmanbacteria sp. (strain RIFCSPLOWO2_12_FULL_64_10)</name>
    <dbReference type="NCBI Taxonomy" id="1817868"/>
    <lineage>
        <taxon>Bacteria</taxon>
        <taxon>Candidatus Handelsmaniibacteriota</taxon>
    </lineage>
</organism>
<dbReference type="EMBL" id="MFKF01000360">
    <property type="protein sequence ID" value="OGG45872.1"/>
    <property type="molecule type" value="Genomic_DNA"/>
</dbReference>
<feature type="domain" description="GP-PDE" evidence="1">
    <location>
        <begin position="5"/>
        <end position="246"/>
    </location>
</feature>
<dbReference type="GO" id="GO:0006629">
    <property type="term" value="P:lipid metabolic process"/>
    <property type="evidence" value="ECO:0007669"/>
    <property type="project" value="InterPro"/>
</dbReference>
<dbReference type="PANTHER" id="PTHR46211">
    <property type="entry name" value="GLYCEROPHOSPHORYL DIESTER PHOSPHODIESTERASE"/>
    <property type="match status" value="1"/>
</dbReference>
<gene>
    <name evidence="2" type="ORF">A3F84_17095</name>
</gene>
<dbReference type="Gene3D" id="3.20.20.190">
    <property type="entry name" value="Phosphatidylinositol (PI) phosphodiesterase"/>
    <property type="match status" value="1"/>
</dbReference>
<dbReference type="GO" id="GO:0008081">
    <property type="term" value="F:phosphoric diester hydrolase activity"/>
    <property type="evidence" value="ECO:0007669"/>
    <property type="project" value="InterPro"/>
</dbReference>
<dbReference type="Pfam" id="PF03009">
    <property type="entry name" value="GDPD"/>
    <property type="match status" value="1"/>
</dbReference>
<dbReference type="InterPro" id="IPR017946">
    <property type="entry name" value="PLC-like_Pdiesterase_TIM-brl"/>
</dbReference>
<proteinExistence type="predicted"/>
<reference evidence="2 3" key="1">
    <citation type="journal article" date="2016" name="Nat. Commun.">
        <title>Thousands of microbial genomes shed light on interconnected biogeochemical processes in an aquifer system.</title>
        <authorList>
            <person name="Anantharaman K."/>
            <person name="Brown C.T."/>
            <person name="Hug L.A."/>
            <person name="Sharon I."/>
            <person name="Castelle C.J."/>
            <person name="Probst A.J."/>
            <person name="Thomas B.C."/>
            <person name="Singh A."/>
            <person name="Wilkins M.J."/>
            <person name="Karaoz U."/>
            <person name="Brodie E.L."/>
            <person name="Williams K.H."/>
            <person name="Hubbard S.S."/>
            <person name="Banfield J.F."/>
        </authorList>
    </citation>
    <scope>NUCLEOTIDE SEQUENCE [LARGE SCALE GENOMIC DNA]</scope>
    <source>
        <strain evidence="3">RIFCSPLOWO2_12_FULL_64_10</strain>
    </source>
</reference>
<dbReference type="InterPro" id="IPR030395">
    <property type="entry name" value="GP_PDE_dom"/>
</dbReference>
<dbReference type="PANTHER" id="PTHR46211:SF14">
    <property type="entry name" value="GLYCEROPHOSPHODIESTER PHOSPHODIESTERASE"/>
    <property type="match status" value="1"/>
</dbReference>
<dbReference type="PROSITE" id="PS51704">
    <property type="entry name" value="GP_PDE"/>
    <property type="match status" value="1"/>
</dbReference>
<comment type="caution">
    <text evidence="2">The sequence shown here is derived from an EMBL/GenBank/DDBJ whole genome shotgun (WGS) entry which is preliminary data.</text>
</comment>
<dbReference type="Proteomes" id="UP000178606">
    <property type="component" value="Unassembled WGS sequence"/>
</dbReference>